<dbReference type="EMBL" id="MU003538">
    <property type="protein sequence ID" value="KAF2464343.1"/>
    <property type="molecule type" value="Genomic_DNA"/>
</dbReference>
<name>A0ACB6QBN0_9PLEO</name>
<accession>A0ACB6QBN0</accession>
<evidence type="ECO:0000313" key="1">
    <source>
        <dbReference type="EMBL" id="KAF2464343.1"/>
    </source>
</evidence>
<organism evidence="1 2">
    <name type="scientific">Lindgomyces ingoldianus</name>
    <dbReference type="NCBI Taxonomy" id="673940"/>
    <lineage>
        <taxon>Eukaryota</taxon>
        <taxon>Fungi</taxon>
        <taxon>Dikarya</taxon>
        <taxon>Ascomycota</taxon>
        <taxon>Pezizomycotina</taxon>
        <taxon>Dothideomycetes</taxon>
        <taxon>Pleosporomycetidae</taxon>
        <taxon>Pleosporales</taxon>
        <taxon>Lindgomycetaceae</taxon>
        <taxon>Lindgomyces</taxon>
    </lineage>
</organism>
<reference evidence="1" key="1">
    <citation type="journal article" date="2020" name="Stud. Mycol.">
        <title>101 Dothideomycetes genomes: a test case for predicting lifestyles and emergence of pathogens.</title>
        <authorList>
            <person name="Haridas S."/>
            <person name="Albert R."/>
            <person name="Binder M."/>
            <person name="Bloem J."/>
            <person name="Labutti K."/>
            <person name="Salamov A."/>
            <person name="Andreopoulos B."/>
            <person name="Baker S."/>
            <person name="Barry K."/>
            <person name="Bills G."/>
            <person name="Bluhm B."/>
            <person name="Cannon C."/>
            <person name="Castanera R."/>
            <person name="Culley D."/>
            <person name="Daum C."/>
            <person name="Ezra D."/>
            <person name="Gonzalez J."/>
            <person name="Henrissat B."/>
            <person name="Kuo A."/>
            <person name="Liang C."/>
            <person name="Lipzen A."/>
            <person name="Lutzoni F."/>
            <person name="Magnuson J."/>
            <person name="Mondo S."/>
            <person name="Nolan M."/>
            <person name="Ohm R."/>
            <person name="Pangilinan J."/>
            <person name="Park H.-J."/>
            <person name="Ramirez L."/>
            <person name="Alfaro M."/>
            <person name="Sun H."/>
            <person name="Tritt A."/>
            <person name="Yoshinaga Y."/>
            <person name="Zwiers L.-H."/>
            <person name="Turgeon B."/>
            <person name="Goodwin S."/>
            <person name="Spatafora J."/>
            <person name="Crous P."/>
            <person name="Grigoriev I."/>
        </authorList>
    </citation>
    <scope>NUCLEOTIDE SEQUENCE</scope>
    <source>
        <strain evidence="1">ATCC 200398</strain>
    </source>
</reference>
<keyword evidence="2" id="KW-1185">Reference proteome</keyword>
<dbReference type="Proteomes" id="UP000799755">
    <property type="component" value="Unassembled WGS sequence"/>
</dbReference>
<protein>
    <submittedName>
        <fullName evidence="1">Uncharacterized protein</fullName>
    </submittedName>
</protein>
<comment type="caution">
    <text evidence="1">The sequence shown here is derived from an EMBL/GenBank/DDBJ whole genome shotgun (WGS) entry which is preliminary data.</text>
</comment>
<evidence type="ECO:0000313" key="2">
    <source>
        <dbReference type="Proteomes" id="UP000799755"/>
    </source>
</evidence>
<gene>
    <name evidence="1" type="ORF">BDR25DRAFT_346819</name>
</gene>
<sequence>MENNRWPYLKGCASRKDIFPLNVRKVSDINIETLEERQRENSALRQGSEPRHFSSQDLHLGPLRNEEAGTSGGGTAAGVTEAVTNAPHSPILESSTTNKGTLEHIQFFLAMSYSEEKDVPENSPRRSSSSQDLEHCPLTGEDGLYHVKERRRWRIRWPSNDSSLWKIYSLFMTAITLAMVVTAIHNSIRPICTATEKPAQSSHTTDPLESYPLPADTWKKENLVETRFYRDLRYMTLDHDSDYLWQEHLFMASGNIRLPPPDGKGNASLKGIAMFHQMHCLAKMRMTLQLAREGVDIGVDWRDDAHWPHCFDYLRESILCYADPTLESVSLQPGPVDDGTFVKVIDGGAEMRYCRDSRPLYELERQYGPNSKYGFEAAEEFQIAPGK</sequence>
<proteinExistence type="predicted"/>